<dbReference type="RefSeq" id="WP_045251940.1">
    <property type="nucleotide sequence ID" value="NZ_JYIT01000085.1"/>
</dbReference>
<keyword evidence="1" id="KW-0472">Membrane</keyword>
<feature type="transmembrane region" description="Helical" evidence="1">
    <location>
        <begin position="34"/>
        <end position="53"/>
    </location>
</feature>
<keyword evidence="1" id="KW-1133">Transmembrane helix</keyword>
<dbReference type="OrthoDB" id="2082317at2"/>
<feature type="transmembrane region" description="Helical" evidence="1">
    <location>
        <begin position="65"/>
        <end position="83"/>
    </location>
</feature>
<evidence type="ECO:0000313" key="2">
    <source>
        <dbReference type="EMBL" id="KJL18812.1"/>
    </source>
</evidence>
<protein>
    <submittedName>
        <fullName evidence="2">Uncharacterized protein</fullName>
    </submittedName>
</protein>
<evidence type="ECO:0000256" key="1">
    <source>
        <dbReference type="SAM" id="Phobius"/>
    </source>
</evidence>
<organism evidence="2 3">
    <name type="scientific">Microbacterium azadirachtae</name>
    <dbReference type="NCBI Taxonomy" id="582680"/>
    <lineage>
        <taxon>Bacteria</taxon>
        <taxon>Bacillati</taxon>
        <taxon>Actinomycetota</taxon>
        <taxon>Actinomycetes</taxon>
        <taxon>Micrococcales</taxon>
        <taxon>Microbacteriaceae</taxon>
        <taxon>Microbacterium</taxon>
    </lineage>
</organism>
<dbReference type="Proteomes" id="UP000033448">
    <property type="component" value="Unassembled WGS sequence"/>
</dbReference>
<evidence type="ECO:0000313" key="3">
    <source>
        <dbReference type="Proteomes" id="UP000033448"/>
    </source>
</evidence>
<reference evidence="2 3" key="1">
    <citation type="submission" date="2015-02" db="EMBL/GenBank/DDBJ databases">
        <title>Draft genome sequences of ten Microbacterium spp. with emphasis on heavy metal contaminated environments.</title>
        <authorList>
            <person name="Corretto E."/>
        </authorList>
    </citation>
    <scope>NUCLEOTIDE SEQUENCE [LARGE SCALE GENOMIC DNA]</scope>
    <source>
        <strain evidence="2 3">DSM 23848</strain>
    </source>
</reference>
<dbReference type="EMBL" id="JYIT01000085">
    <property type="protein sequence ID" value="KJL18812.1"/>
    <property type="molecule type" value="Genomic_DNA"/>
</dbReference>
<sequence>MIIAGILGAEAGFWIALVLALAARYLLRRRTLSTVLLWSLPVIDLALLAFVVIDLARGSAPTPSHALAASYLGFTIAFGHPLIRWADATFARRFAGVARPPKPAKGSAAYVRALWVEWLRVVLAAAIAAAILAVLALVVRRDPLPSTLEAAGTNPLWAQMITLAVVVAVWFLAGPAFARTTPETRTSS</sequence>
<feature type="transmembrane region" description="Helical" evidence="1">
    <location>
        <begin position="157"/>
        <end position="178"/>
    </location>
</feature>
<dbReference type="AlphaFoldDB" id="A0A0F0KD34"/>
<feature type="transmembrane region" description="Helical" evidence="1">
    <location>
        <begin position="6"/>
        <end position="27"/>
    </location>
</feature>
<proteinExistence type="predicted"/>
<dbReference type="PATRIC" id="fig|582680.7.peg.3341"/>
<keyword evidence="1" id="KW-0812">Transmembrane</keyword>
<accession>A0A0F0KD34</accession>
<keyword evidence="3" id="KW-1185">Reference proteome</keyword>
<comment type="caution">
    <text evidence="2">The sequence shown here is derived from an EMBL/GenBank/DDBJ whole genome shotgun (WGS) entry which is preliminary data.</text>
</comment>
<gene>
    <name evidence="2" type="ORF">RL72_03280</name>
</gene>
<feature type="transmembrane region" description="Helical" evidence="1">
    <location>
        <begin position="118"/>
        <end position="137"/>
    </location>
</feature>
<name>A0A0F0KD34_9MICO</name>